<dbReference type="PANTHER" id="PTHR34137">
    <property type="entry name" value="EXODEOXYRIBONUCLEASE 7 SMALL SUBUNIT"/>
    <property type="match status" value="1"/>
</dbReference>
<keyword evidence="9" id="KW-1185">Reference proteome</keyword>
<keyword evidence="5 6" id="KW-0269">Exonuclease</keyword>
<evidence type="ECO:0000313" key="8">
    <source>
        <dbReference type="EMBL" id="EEG73172.1"/>
    </source>
</evidence>
<comment type="subunit">
    <text evidence="6">Heterooligomer composed of large and small subunits.</text>
</comment>
<dbReference type="EMBL" id="ABYI02000030">
    <property type="protein sequence ID" value="EEG73172.1"/>
    <property type="molecule type" value="Genomic_DNA"/>
</dbReference>
<accession>C0C3S3</accession>
<keyword evidence="2 6" id="KW-0963">Cytoplasm</keyword>
<dbReference type="GO" id="GO:0009318">
    <property type="term" value="C:exodeoxyribonuclease VII complex"/>
    <property type="evidence" value="ECO:0007669"/>
    <property type="project" value="UniProtKB-UniRule"/>
</dbReference>
<dbReference type="HOGENOM" id="CLU_145918_2_3_9"/>
<protein>
    <recommendedName>
        <fullName evidence="6">Exodeoxyribonuclease 7 small subunit</fullName>
        <ecNumber evidence="6">3.1.11.6</ecNumber>
    </recommendedName>
    <alternativeName>
        <fullName evidence="6">Exodeoxyribonuclease VII small subunit</fullName>
        <shortName evidence="6">Exonuclease VII small subunit</shortName>
    </alternativeName>
</protein>
<evidence type="ECO:0000256" key="3">
    <source>
        <dbReference type="ARBA" id="ARBA00022722"/>
    </source>
</evidence>
<dbReference type="AlphaFoldDB" id="C0C3S3"/>
<comment type="similarity">
    <text evidence="1 6">Belongs to the XseB family.</text>
</comment>
<dbReference type="SUPFAM" id="SSF116842">
    <property type="entry name" value="XseB-like"/>
    <property type="match status" value="1"/>
</dbReference>
<dbReference type="OrthoDB" id="1771251at2"/>
<comment type="catalytic activity">
    <reaction evidence="6">
        <text>Exonucleolytic cleavage in either 5'- to 3'- or 3'- to 5'-direction to yield nucleoside 5'-phosphates.</text>
        <dbReference type="EC" id="3.1.11.6"/>
    </reaction>
</comment>
<reference evidence="8" key="1">
    <citation type="submission" date="2009-02" db="EMBL/GenBank/DDBJ databases">
        <authorList>
            <person name="Fulton L."/>
            <person name="Clifton S."/>
            <person name="Fulton B."/>
            <person name="Xu J."/>
            <person name="Minx P."/>
            <person name="Pepin K.H."/>
            <person name="Johnson M."/>
            <person name="Bhonagiri V."/>
            <person name="Nash W.E."/>
            <person name="Mardis E.R."/>
            <person name="Wilson R.K."/>
        </authorList>
    </citation>
    <scope>NUCLEOTIDE SEQUENCE [LARGE SCALE GENOMIC DNA]</scope>
    <source>
        <strain evidence="8">DSM 15053</strain>
    </source>
</reference>
<comment type="subcellular location">
    <subcellularLocation>
        <location evidence="6">Cytoplasm</location>
    </subcellularLocation>
</comment>
<sequence>MASEVKETKEQSLNEIFGQLEEVIKGLEAEDVSLEDSFRLYHSGIDMLRKCSDKVDRIEKQMLVLDEEGETHEF</sequence>
<reference evidence="8" key="2">
    <citation type="submission" date="2013-06" db="EMBL/GenBank/DDBJ databases">
        <title>Draft genome sequence of Clostridium hylemonae (DSM 15053).</title>
        <authorList>
            <person name="Sudarsanam P."/>
            <person name="Ley R."/>
            <person name="Guruge J."/>
            <person name="Turnbaugh P.J."/>
            <person name="Mahowald M."/>
            <person name="Liep D."/>
            <person name="Gordon J."/>
        </authorList>
    </citation>
    <scope>NUCLEOTIDE SEQUENCE</scope>
    <source>
        <strain evidence="8">DSM 15053</strain>
    </source>
</reference>
<dbReference type="STRING" id="553973.CLOHYLEM_06735"/>
<dbReference type="GO" id="GO:0005829">
    <property type="term" value="C:cytosol"/>
    <property type="evidence" value="ECO:0007669"/>
    <property type="project" value="TreeGrafter"/>
</dbReference>
<dbReference type="eggNOG" id="COG1722">
    <property type="taxonomic scope" value="Bacteria"/>
</dbReference>
<organism evidence="8 9">
    <name type="scientific">[Clostridium] hylemonae DSM 15053</name>
    <dbReference type="NCBI Taxonomy" id="553973"/>
    <lineage>
        <taxon>Bacteria</taxon>
        <taxon>Bacillati</taxon>
        <taxon>Bacillota</taxon>
        <taxon>Clostridia</taxon>
        <taxon>Lachnospirales</taxon>
        <taxon>Lachnospiraceae</taxon>
    </lineage>
</organism>
<proteinExistence type="inferred from homology"/>
<name>C0C3S3_9FIRM</name>
<dbReference type="NCBIfam" id="TIGR01280">
    <property type="entry name" value="xseB"/>
    <property type="match status" value="1"/>
</dbReference>
<keyword evidence="7" id="KW-0175">Coiled coil</keyword>
<evidence type="ECO:0000256" key="4">
    <source>
        <dbReference type="ARBA" id="ARBA00022801"/>
    </source>
</evidence>
<gene>
    <name evidence="6 8" type="primary">xseB</name>
    <name evidence="8" type="ORF">CLOHYLEM_06735</name>
</gene>
<evidence type="ECO:0000256" key="6">
    <source>
        <dbReference type="HAMAP-Rule" id="MF_00337"/>
    </source>
</evidence>
<evidence type="ECO:0000256" key="7">
    <source>
        <dbReference type="SAM" id="Coils"/>
    </source>
</evidence>
<dbReference type="Gene3D" id="1.10.287.1040">
    <property type="entry name" value="Exonuclease VII, small subunit"/>
    <property type="match status" value="1"/>
</dbReference>
<feature type="coiled-coil region" evidence="7">
    <location>
        <begin position="10"/>
        <end position="68"/>
    </location>
</feature>
<dbReference type="GO" id="GO:0006308">
    <property type="term" value="P:DNA catabolic process"/>
    <property type="evidence" value="ECO:0007669"/>
    <property type="project" value="UniProtKB-UniRule"/>
</dbReference>
<keyword evidence="4 6" id="KW-0378">Hydrolase</keyword>
<evidence type="ECO:0000256" key="1">
    <source>
        <dbReference type="ARBA" id="ARBA00009998"/>
    </source>
</evidence>
<dbReference type="RefSeq" id="WP_006444094.1">
    <property type="nucleotide sequence ID" value="NZ_CP036524.1"/>
</dbReference>
<comment type="caution">
    <text evidence="8">The sequence shown here is derived from an EMBL/GenBank/DDBJ whole genome shotgun (WGS) entry which is preliminary data.</text>
</comment>
<dbReference type="EC" id="3.1.11.6" evidence="6"/>
<dbReference type="HAMAP" id="MF_00337">
    <property type="entry name" value="Exonuc_7_S"/>
    <property type="match status" value="1"/>
</dbReference>
<keyword evidence="3 6" id="KW-0540">Nuclease</keyword>
<evidence type="ECO:0000256" key="5">
    <source>
        <dbReference type="ARBA" id="ARBA00022839"/>
    </source>
</evidence>
<dbReference type="GO" id="GO:0008855">
    <property type="term" value="F:exodeoxyribonuclease VII activity"/>
    <property type="evidence" value="ECO:0007669"/>
    <property type="project" value="UniProtKB-UniRule"/>
</dbReference>
<dbReference type="Proteomes" id="UP000004893">
    <property type="component" value="Unassembled WGS sequence"/>
</dbReference>
<dbReference type="InterPro" id="IPR003761">
    <property type="entry name" value="Exonuc_VII_S"/>
</dbReference>
<dbReference type="PANTHER" id="PTHR34137:SF1">
    <property type="entry name" value="EXODEOXYRIBONUCLEASE 7 SMALL SUBUNIT"/>
    <property type="match status" value="1"/>
</dbReference>
<evidence type="ECO:0000256" key="2">
    <source>
        <dbReference type="ARBA" id="ARBA00022490"/>
    </source>
</evidence>
<comment type="function">
    <text evidence="6">Bidirectionally degrades single-stranded DNA into large acid-insoluble oligonucleotides, which are then degraded further into small acid-soluble oligonucleotides.</text>
</comment>
<dbReference type="InterPro" id="IPR037004">
    <property type="entry name" value="Exonuc_VII_ssu_sf"/>
</dbReference>
<dbReference type="Pfam" id="PF02609">
    <property type="entry name" value="Exonuc_VII_S"/>
    <property type="match status" value="1"/>
</dbReference>
<evidence type="ECO:0000313" key="9">
    <source>
        <dbReference type="Proteomes" id="UP000004893"/>
    </source>
</evidence>